<feature type="domain" description="Purine catabolism PurC-like" evidence="1">
    <location>
        <begin position="21"/>
        <end position="137"/>
    </location>
</feature>
<organism evidence="3">
    <name type="scientific">Pseudomonas putida</name>
    <name type="common">Arthrobacter siderocapsulatus</name>
    <dbReference type="NCBI Taxonomy" id="303"/>
    <lineage>
        <taxon>Bacteria</taxon>
        <taxon>Pseudomonadati</taxon>
        <taxon>Pseudomonadota</taxon>
        <taxon>Gammaproteobacteria</taxon>
        <taxon>Pseudomonadales</taxon>
        <taxon>Pseudomonadaceae</taxon>
        <taxon>Pseudomonas</taxon>
    </lineage>
</organism>
<proteinExistence type="predicted"/>
<sequence length="512" mass="57765">MSLKPRVIQWSSPHMSHHVRDLIAHTELRSRLLSGAEGLDREVRWAHVCELPDPTEWLGEGDVLMTTGLGIPADPLQQREYVQRLAEAGLAGMMIGEHMQAPANLHALCERAEQMNFPVILTEYGVPFAAVTRAIIDANQKEEYQRRNALVRVYESARLSMSGLSLAGLVLRLEADIHCRLHVLLLETLEPWADDLAPLSESVRLALLGSRRKQVEQQPMLRRLTLADGEALSIELHTEQNCLLVVTGERLPDYSLLHHLTAVLGLEIQRRQAERERRLRLGSELLDDLLQQRLSLDQAIQRLDGQLSGLALERAVITVARGHGLRRKTELLLRILDNSVLARIQGDELILMHADGLQPLLGEKLDINLGSSAPLQTLTRSAEALREALLASAHTHAQRRICRYAELETDTPWLPRTPDEAKRAFHTVLGAIHDYDQAQRTTLLQTLQVFLEENRSWLHAAKRLHVHKQTLVYRVRRIEEISGRSMDSTADVAALWLALQSRWVVSKSPLTC</sequence>
<dbReference type="InterPro" id="IPR042070">
    <property type="entry name" value="PucR_C-HTH_sf"/>
</dbReference>
<dbReference type="Gene3D" id="1.10.10.2840">
    <property type="entry name" value="PucR C-terminal helix-turn-helix domain"/>
    <property type="match status" value="1"/>
</dbReference>
<dbReference type="InterPro" id="IPR051448">
    <property type="entry name" value="CdaR-like_regulators"/>
</dbReference>
<evidence type="ECO:0000259" key="2">
    <source>
        <dbReference type="Pfam" id="PF13556"/>
    </source>
</evidence>
<dbReference type="PANTHER" id="PTHR33744">
    <property type="entry name" value="CARBOHYDRATE DIACID REGULATOR"/>
    <property type="match status" value="1"/>
</dbReference>
<dbReference type="InterPro" id="IPR025736">
    <property type="entry name" value="PucR_C-HTH_dom"/>
</dbReference>
<reference evidence="3" key="2">
    <citation type="journal article" date="2015" name="Appl. Microbiol. Biotechnol.">
        <title>Genome-wide investigation of the genes involved in nicotine metabolism in Pseudomonas putida J5 by Tn5 transposon mutagenesis.</title>
        <authorList>
            <person name="Xia Z."/>
            <person name="Zhang W."/>
            <person name="Lei L."/>
            <person name="Liu X."/>
            <person name="Wei H.L."/>
        </authorList>
    </citation>
    <scope>NUCLEOTIDE SEQUENCE</scope>
    <source>
        <strain evidence="3">J5</strain>
    </source>
</reference>
<dbReference type="Pfam" id="PF13556">
    <property type="entry name" value="HTH_30"/>
    <property type="match status" value="1"/>
</dbReference>
<name>A0A0E3EL04_PSEPU</name>
<dbReference type="Pfam" id="PF07905">
    <property type="entry name" value="PucR"/>
    <property type="match status" value="1"/>
</dbReference>
<reference evidence="3" key="1">
    <citation type="submission" date="2014-02" db="EMBL/GenBank/DDBJ databases">
        <authorList>
            <person name="Wei H.-L."/>
        </authorList>
    </citation>
    <scope>NUCLEOTIDE SEQUENCE</scope>
    <source>
        <strain evidence="3">J5</strain>
    </source>
</reference>
<feature type="domain" description="PucR C-terminal helix-turn-helix" evidence="2">
    <location>
        <begin position="443"/>
        <end position="500"/>
    </location>
</feature>
<dbReference type="EMBL" id="KJ462515">
    <property type="protein sequence ID" value="AIW62974.1"/>
    <property type="molecule type" value="Genomic_DNA"/>
</dbReference>
<gene>
    <name evidence="3" type="primary">ndaF</name>
</gene>
<evidence type="ECO:0000259" key="1">
    <source>
        <dbReference type="Pfam" id="PF07905"/>
    </source>
</evidence>
<dbReference type="AlphaFoldDB" id="A0A0E3EL04"/>
<evidence type="ECO:0000313" key="3">
    <source>
        <dbReference type="EMBL" id="AIW62974.1"/>
    </source>
</evidence>
<dbReference type="PANTHER" id="PTHR33744:SF1">
    <property type="entry name" value="DNA-BINDING TRANSCRIPTIONAL ACTIVATOR ADER"/>
    <property type="match status" value="1"/>
</dbReference>
<dbReference type="InterPro" id="IPR012914">
    <property type="entry name" value="PucR_dom"/>
</dbReference>
<protein>
    <submittedName>
        <fullName evidence="3">NdaF</fullName>
    </submittedName>
</protein>
<accession>A0A0E3EL04</accession>